<evidence type="ECO:0000313" key="2">
    <source>
        <dbReference type="EMBL" id="QDF37808.1"/>
    </source>
</evidence>
<dbReference type="EMBL" id="CP041090">
    <property type="protein sequence ID" value="QDF37808.1"/>
    <property type="molecule type" value="Genomic_DNA"/>
</dbReference>
<organism evidence="2 3">
    <name type="scientific">Bradyrhizobium symbiodeficiens</name>
    <dbReference type="NCBI Taxonomy" id="1404367"/>
    <lineage>
        <taxon>Bacteria</taxon>
        <taxon>Pseudomonadati</taxon>
        <taxon>Pseudomonadota</taxon>
        <taxon>Alphaproteobacteria</taxon>
        <taxon>Hyphomicrobiales</taxon>
        <taxon>Nitrobacteraceae</taxon>
        <taxon>Bradyrhizobium</taxon>
    </lineage>
</organism>
<evidence type="ECO:0000313" key="3">
    <source>
        <dbReference type="Proteomes" id="UP000319298"/>
    </source>
</evidence>
<reference evidence="2 3" key="2">
    <citation type="journal article" date="2020" name="Int. J. Syst. Evol. Microbiol.">
        <title>Description and complete genome sequences of Bradyrhizobium symbiodeficiens sp. nov., a non-symbiotic bacterium associated with legumes native to Canada.</title>
        <authorList>
            <person name="Bromfield E.S.P."/>
            <person name="Cloutier S."/>
            <person name="Nguyen H.D.T."/>
        </authorList>
    </citation>
    <scope>NUCLEOTIDE SEQUENCE [LARGE SCALE GENOMIC DNA]</scope>
    <source>
        <strain evidence="2 3">65S1MB</strain>
    </source>
</reference>
<dbReference type="Proteomes" id="UP000319298">
    <property type="component" value="Chromosome"/>
</dbReference>
<dbReference type="SUPFAM" id="SSF52141">
    <property type="entry name" value="Uracil-DNA glycosylase-like"/>
    <property type="match status" value="1"/>
</dbReference>
<sequence length="245" mass="27710">MGIKMTPPLEKHPYNSSPIPPDTKTLIVGTAPPPRFSHPRPPHAGPEKDWDADFYYGSESNYLWVYLEDAAGERIFAKPGTSEAAVEDTENLMRGFLQRHRIWMRDVLQTYRRKEGHEFSPMDRHIDLGSKDTEFLDFSGVLDTGRNIDKIVFTSVLAAELFFSKVLAIGATPDTVRDFHQTFFAAKAARAEQTGMQRYVKEFCALELHCRAIKFYIAPSPSGSAWGPDRTTCVEIYRSILFAGD</sequence>
<dbReference type="Gene3D" id="3.40.470.10">
    <property type="entry name" value="Uracil-DNA glycosylase-like domain"/>
    <property type="match status" value="1"/>
</dbReference>
<feature type="region of interest" description="Disordered" evidence="1">
    <location>
        <begin position="1"/>
        <end position="47"/>
    </location>
</feature>
<proteinExistence type="predicted"/>
<name>A0ABX5W3E2_9BRAD</name>
<keyword evidence="3" id="KW-1185">Reference proteome</keyword>
<evidence type="ECO:0000256" key="1">
    <source>
        <dbReference type="SAM" id="MobiDB-lite"/>
    </source>
</evidence>
<dbReference type="RefSeq" id="WP_140479365.1">
    <property type="nucleotide sequence ID" value="NZ_CP041090.2"/>
</dbReference>
<accession>A0ABX5W3E2</accession>
<gene>
    <name evidence="2" type="ORF">FJN17_09605</name>
</gene>
<dbReference type="InterPro" id="IPR036895">
    <property type="entry name" value="Uracil-DNA_glycosylase-like_sf"/>
</dbReference>
<protein>
    <submittedName>
        <fullName evidence="2">Uncharacterized protein</fullName>
    </submittedName>
</protein>
<reference evidence="3" key="1">
    <citation type="submission" date="2019-06" db="EMBL/GenBank/DDBJ databases">
        <title>Whole-Genome Sequence of Bradyrhizobium sp. 3 Strain 65S1MB.</title>
        <authorList>
            <person name="Bromfield E.S.P."/>
            <person name="Cloutier S."/>
            <person name="Nguyen H.D.T."/>
        </authorList>
    </citation>
    <scope>NUCLEOTIDE SEQUENCE [LARGE SCALE GENOMIC DNA]</scope>
    <source>
        <strain evidence="3">65S1MB</strain>
    </source>
</reference>